<dbReference type="GO" id="GO:0032153">
    <property type="term" value="C:cell division site"/>
    <property type="evidence" value="ECO:0007669"/>
    <property type="project" value="UniProtKB-UniRule"/>
</dbReference>
<evidence type="ECO:0000256" key="8">
    <source>
        <dbReference type="SAM" id="Phobius"/>
    </source>
</evidence>
<dbReference type="EMBL" id="SNXE01000004">
    <property type="protein sequence ID" value="TDP09743.1"/>
    <property type="molecule type" value="Genomic_DNA"/>
</dbReference>
<evidence type="ECO:0000256" key="3">
    <source>
        <dbReference type="ARBA" id="ARBA00022692"/>
    </source>
</evidence>
<dbReference type="GO" id="GO:0005886">
    <property type="term" value="C:plasma membrane"/>
    <property type="evidence" value="ECO:0007669"/>
    <property type="project" value="UniProtKB-SubCell"/>
</dbReference>
<keyword evidence="3 7" id="KW-0812">Transmembrane</keyword>
<protein>
    <recommendedName>
        <fullName evidence="7">Cell division protein FtsB</fullName>
    </recommendedName>
</protein>
<keyword evidence="2 7" id="KW-0132">Cell division</keyword>
<evidence type="ECO:0000256" key="1">
    <source>
        <dbReference type="ARBA" id="ARBA00022475"/>
    </source>
</evidence>
<dbReference type="PANTHER" id="PTHR37485:SF1">
    <property type="entry name" value="CELL DIVISION PROTEIN FTSB"/>
    <property type="match status" value="1"/>
</dbReference>
<accession>A0A4R6N3J3</accession>
<feature type="coiled-coil region" evidence="7">
    <location>
        <begin position="45"/>
        <end position="86"/>
    </location>
</feature>
<gene>
    <name evidence="7" type="primary">ftsB</name>
    <name evidence="9" type="ORF">DFR39_104308</name>
</gene>
<organism evidence="9 10">
    <name type="scientific">Roseateles asaccharophilus</name>
    <dbReference type="NCBI Taxonomy" id="582607"/>
    <lineage>
        <taxon>Bacteria</taxon>
        <taxon>Pseudomonadati</taxon>
        <taxon>Pseudomonadota</taxon>
        <taxon>Betaproteobacteria</taxon>
        <taxon>Burkholderiales</taxon>
        <taxon>Sphaerotilaceae</taxon>
        <taxon>Roseateles</taxon>
    </lineage>
</organism>
<dbReference type="AlphaFoldDB" id="A0A4R6N3J3"/>
<keyword evidence="7" id="KW-0997">Cell inner membrane</keyword>
<evidence type="ECO:0000313" key="10">
    <source>
        <dbReference type="Proteomes" id="UP000295357"/>
    </source>
</evidence>
<keyword evidence="5 7" id="KW-0472">Membrane</keyword>
<dbReference type="PANTHER" id="PTHR37485">
    <property type="entry name" value="CELL DIVISION PROTEIN FTSB"/>
    <property type="match status" value="1"/>
</dbReference>
<evidence type="ECO:0000256" key="4">
    <source>
        <dbReference type="ARBA" id="ARBA00022989"/>
    </source>
</evidence>
<keyword evidence="4 7" id="KW-1133">Transmembrane helix</keyword>
<dbReference type="InterPro" id="IPR007060">
    <property type="entry name" value="FtsL/DivIC"/>
</dbReference>
<comment type="function">
    <text evidence="7">Essential cell division protein. May link together the upstream cell division proteins, which are predominantly cytoplasmic, with the downstream cell division proteins, which are predominantly periplasmic.</text>
</comment>
<dbReference type="GO" id="GO:0030428">
    <property type="term" value="C:cell septum"/>
    <property type="evidence" value="ECO:0007669"/>
    <property type="project" value="TreeGrafter"/>
</dbReference>
<evidence type="ECO:0000256" key="2">
    <source>
        <dbReference type="ARBA" id="ARBA00022618"/>
    </source>
</evidence>
<feature type="topological domain" description="Cytoplasmic" evidence="7">
    <location>
        <begin position="1"/>
        <end position="19"/>
    </location>
</feature>
<comment type="subunit">
    <text evidence="7">Part of a complex composed of FtsB, FtsL and FtsQ.</text>
</comment>
<keyword evidence="7" id="KW-0175">Coiled coil</keyword>
<sequence length="105" mass="11568">MNAGGGFSFLAATLGGVKILGLILAAFLVAIQAQLWFGKGGVTRVAELRAELSEHQARNEQARARNAQLSAELRDLREGLEMVEEKARFELGMIKPDEIYVQVRR</sequence>
<keyword evidence="1 7" id="KW-1003">Cell membrane</keyword>
<evidence type="ECO:0000256" key="6">
    <source>
        <dbReference type="ARBA" id="ARBA00023306"/>
    </source>
</evidence>
<keyword evidence="10" id="KW-1185">Reference proteome</keyword>
<name>A0A4R6N3J3_9BURK</name>
<dbReference type="InterPro" id="IPR023081">
    <property type="entry name" value="Cell_div_FtsB"/>
</dbReference>
<evidence type="ECO:0000313" key="9">
    <source>
        <dbReference type="EMBL" id="TDP09743.1"/>
    </source>
</evidence>
<comment type="subcellular location">
    <subcellularLocation>
        <location evidence="7">Cell inner membrane</location>
        <topology evidence="7">Single-pass type II membrane protein</topology>
    </subcellularLocation>
    <text evidence="7">Localizes to the division septum.</text>
</comment>
<feature type="topological domain" description="Periplasmic" evidence="7">
    <location>
        <begin position="38"/>
        <end position="105"/>
    </location>
</feature>
<dbReference type="Pfam" id="PF04977">
    <property type="entry name" value="DivIC"/>
    <property type="match status" value="1"/>
</dbReference>
<comment type="similarity">
    <text evidence="7">Belongs to the FtsB family.</text>
</comment>
<dbReference type="NCBIfam" id="NF002058">
    <property type="entry name" value="PRK00888.1"/>
    <property type="match status" value="1"/>
</dbReference>
<proteinExistence type="inferred from homology"/>
<keyword evidence="6 7" id="KW-0131">Cell cycle</keyword>
<feature type="transmembrane region" description="Helical" evidence="8">
    <location>
        <begin position="6"/>
        <end position="31"/>
    </location>
</feature>
<dbReference type="HAMAP" id="MF_00599">
    <property type="entry name" value="FtsB"/>
    <property type="match status" value="1"/>
</dbReference>
<evidence type="ECO:0000256" key="5">
    <source>
        <dbReference type="ARBA" id="ARBA00023136"/>
    </source>
</evidence>
<reference evidence="9 10" key="1">
    <citation type="submission" date="2019-03" db="EMBL/GenBank/DDBJ databases">
        <title>Genomic Encyclopedia of Type Strains, Phase IV (KMG-IV): sequencing the most valuable type-strain genomes for metagenomic binning, comparative biology and taxonomic classification.</title>
        <authorList>
            <person name="Goeker M."/>
        </authorList>
    </citation>
    <scope>NUCLEOTIDE SEQUENCE [LARGE SCALE GENOMIC DNA]</scope>
    <source>
        <strain evidence="9 10">DSM 25082</strain>
    </source>
</reference>
<comment type="caution">
    <text evidence="9">The sequence shown here is derived from an EMBL/GenBank/DDBJ whole genome shotgun (WGS) entry which is preliminary data.</text>
</comment>
<evidence type="ECO:0000256" key="7">
    <source>
        <dbReference type="HAMAP-Rule" id="MF_00599"/>
    </source>
</evidence>
<dbReference type="GO" id="GO:0043093">
    <property type="term" value="P:FtsZ-dependent cytokinesis"/>
    <property type="evidence" value="ECO:0007669"/>
    <property type="project" value="UniProtKB-UniRule"/>
</dbReference>
<dbReference type="Proteomes" id="UP000295357">
    <property type="component" value="Unassembled WGS sequence"/>
</dbReference>